<sequence>MGVESASYTLKPMVSPSDLESFDLDYFIYSLRKQVPDAKHFIDEDGKPIGAGSEWEFDEDMKVFSLKHPKVLIVVEATVEYDMTYESRHYFKNGKAAVIEPVLTWPTFDESLLS</sequence>
<protein>
    <submittedName>
        <fullName evidence="1">Uncharacterized protein</fullName>
    </submittedName>
</protein>
<evidence type="ECO:0000313" key="2">
    <source>
        <dbReference type="Proteomes" id="UP001057221"/>
    </source>
</evidence>
<reference evidence="1 2" key="1">
    <citation type="submission" date="2022-05" db="EMBL/GenBank/DDBJ databases">
        <authorList>
            <person name="Friedrich I."/>
            <person name="Poehlein A."/>
            <person name="Schneider D."/>
            <person name="Hertel R."/>
            <person name="Daniel R."/>
        </authorList>
    </citation>
    <scope>NUCLEOTIDE SEQUENCE [LARGE SCALE GENOMIC DNA]</scope>
</reference>
<gene>
    <name evidence="1" type="ORF">DOMOVOI_02420</name>
</gene>
<proteinExistence type="predicted"/>
<dbReference type="EMBL" id="ON529855">
    <property type="protein sequence ID" value="USN14716.1"/>
    <property type="molecule type" value="Genomic_DNA"/>
</dbReference>
<organism evidence="1 2">
    <name type="scientific">Brevundimonas phage vB_BpoS-Domovoi</name>
    <dbReference type="NCBI Taxonomy" id="2948598"/>
    <lineage>
        <taxon>Viruses</taxon>
        <taxon>Duplodnaviria</taxon>
        <taxon>Heunggongvirae</taxon>
        <taxon>Uroviricota</taxon>
        <taxon>Caudoviricetes</taxon>
        <taxon>Jeanschmidtviridae</taxon>
        <taxon>Marchewkavirus</taxon>
        <taxon>Marchewkavirus domovoi</taxon>
    </lineage>
</organism>
<dbReference type="Proteomes" id="UP001057221">
    <property type="component" value="Segment"/>
</dbReference>
<accession>A0A9E7MPX2</accession>
<keyword evidence="2" id="KW-1185">Reference proteome</keyword>
<name>A0A9E7MPX2_9CAUD</name>
<evidence type="ECO:0000313" key="1">
    <source>
        <dbReference type="EMBL" id="USN14716.1"/>
    </source>
</evidence>